<dbReference type="PANTHER" id="PTHR42767:SF1">
    <property type="entry name" value="ENDO-BETA-1,6-GALACTANASE-LIKE DOMAIN-CONTAINING PROTEIN"/>
    <property type="match status" value="1"/>
</dbReference>
<dbReference type="InterPro" id="IPR017853">
    <property type="entry name" value="GH"/>
</dbReference>
<feature type="signal peptide" evidence="1">
    <location>
        <begin position="1"/>
        <end position="22"/>
    </location>
</feature>
<keyword evidence="3" id="KW-0624">Polysaccharide degradation</keyword>
<dbReference type="EMBL" id="JAKHSK010000007">
    <property type="protein sequence ID" value="MCL6218012.1"/>
    <property type="molecule type" value="Genomic_DNA"/>
</dbReference>
<protein>
    <submittedName>
        <fullName evidence="3">Xylanase</fullName>
    </submittedName>
</protein>
<reference evidence="3" key="1">
    <citation type="submission" date="2022-01" db="EMBL/GenBank/DDBJ databases">
        <title>Genome sequencing of Zunongwangia sp. M21534 genome.</title>
        <authorList>
            <person name="Chen Y."/>
            <person name="Dong C."/>
            <person name="Shao Z."/>
        </authorList>
    </citation>
    <scope>NUCLEOTIDE SEQUENCE</scope>
    <source>
        <strain evidence="3">MCCC M21534</strain>
    </source>
</reference>
<dbReference type="Gene3D" id="2.60.40.1180">
    <property type="entry name" value="Golgi alpha-mannosidase II"/>
    <property type="match status" value="1"/>
</dbReference>
<dbReference type="PROSITE" id="PS51257">
    <property type="entry name" value="PROKAR_LIPOPROTEIN"/>
    <property type="match status" value="1"/>
</dbReference>
<dbReference type="GO" id="GO:0045493">
    <property type="term" value="P:xylan catabolic process"/>
    <property type="evidence" value="ECO:0007669"/>
    <property type="project" value="UniProtKB-KW"/>
</dbReference>
<keyword evidence="3" id="KW-0326">Glycosidase</keyword>
<evidence type="ECO:0000256" key="1">
    <source>
        <dbReference type="SAM" id="SignalP"/>
    </source>
</evidence>
<dbReference type="PANTHER" id="PTHR42767">
    <property type="entry name" value="ENDO-BETA-1,6-GALACTANASE"/>
    <property type="match status" value="1"/>
</dbReference>
<evidence type="ECO:0000259" key="2">
    <source>
        <dbReference type="Pfam" id="PF14587"/>
    </source>
</evidence>
<dbReference type="AlphaFoldDB" id="A0A9X2CPF9"/>
<dbReference type="InterPro" id="IPR039743">
    <property type="entry name" value="6GAL/EXGAL"/>
</dbReference>
<feature type="chain" id="PRO_5040994726" evidence="1">
    <location>
        <begin position="23"/>
        <end position="520"/>
    </location>
</feature>
<accession>A0A9X2CPF9</accession>
<dbReference type="InterPro" id="IPR013780">
    <property type="entry name" value="Glyco_hydro_b"/>
</dbReference>
<dbReference type="InterPro" id="IPR039514">
    <property type="entry name" value="6GAL-like"/>
</dbReference>
<comment type="caution">
    <text evidence="3">The sequence shown here is derived from an EMBL/GenBank/DDBJ whole genome shotgun (WGS) entry which is preliminary data.</text>
</comment>
<name>A0A9X2CPF9_9FLAO</name>
<dbReference type="Gene3D" id="3.20.20.80">
    <property type="entry name" value="Glycosidases"/>
    <property type="match status" value="1"/>
</dbReference>
<keyword evidence="3" id="KW-0119">Carbohydrate metabolism</keyword>
<organism evidence="3 4">
    <name type="scientific">Zunongwangia pacifica</name>
    <dbReference type="NCBI Taxonomy" id="2911062"/>
    <lineage>
        <taxon>Bacteria</taxon>
        <taxon>Pseudomonadati</taxon>
        <taxon>Bacteroidota</taxon>
        <taxon>Flavobacteriia</taxon>
        <taxon>Flavobacteriales</taxon>
        <taxon>Flavobacteriaceae</taxon>
        <taxon>Zunongwangia</taxon>
    </lineage>
</organism>
<keyword evidence="4" id="KW-1185">Reference proteome</keyword>
<feature type="domain" description="Endo-beta-1,6-galactanase-like" evidence="2">
    <location>
        <begin position="41"/>
        <end position="402"/>
    </location>
</feature>
<dbReference type="Pfam" id="PF14587">
    <property type="entry name" value="Glyco_hydr_30_2"/>
    <property type="match status" value="1"/>
</dbReference>
<keyword evidence="1" id="KW-0732">Signal</keyword>
<gene>
    <name evidence="3" type="ORF">L1967_06850</name>
</gene>
<dbReference type="GO" id="GO:0004553">
    <property type="term" value="F:hydrolase activity, hydrolyzing O-glycosyl compounds"/>
    <property type="evidence" value="ECO:0007669"/>
    <property type="project" value="InterPro"/>
</dbReference>
<keyword evidence="3" id="KW-0378">Hydrolase</keyword>
<dbReference type="SUPFAM" id="SSF51445">
    <property type="entry name" value="(Trans)glycosidases"/>
    <property type="match status" value="1"/>
</dbReference>
<evidence type="ECO:0000313" key="4">
    <source>
        <dbReference type="Proteomes" id="UP001139521"/>
    </source>
</evidence>
<dbReference type="Proteomes" id="UP001139521">
    <property type="component" value="Unassembled WGS sequence"/>
</dbReference>
<proteinExistence type="predicted"/>
<sequence>MIKNFKSYFFLIVLPLFFISCLQENNNGENKPIKEEGDNDITIAIEDDITFQTIDNFGASDAWSIQHIGNWPDQKKQKIAELLFSQQLDENNNPLGIGLSLWRFNLGAGSAQQGIDSGIEDEWRRADSFLQLNGTYSWQRQAGQVWFAKAAKDYGVDQLLVFLNSPHVNFTQNKKAFSTSGEQSNLAEANHQKFADYLSNSIKGMEKLGLTVDIISPFNEPQWDWADGGQEGTPFWNDEIAQITRRINETFTKNNIATKIDLPEAAQINYLFEDDNKPGRGSQLNYFFNGNSEGYIGNLEHLSNVISGHSYFTTSPESKLIEERNKLHQSLQKFPKLKYWMSEYCILGDNHGEIEGNGKDLGITSALYMAKVIHHDLSIANASAWHWWTAVSVYDYKDGLIYADKNKKNGDFQDSKMLWTLGNYSRFIRPGAQRIQLKTEGELPEEILVSGFNSTDDQQYIIVVVNPLDKAVQLQFTNDGKTLTPKSSYVTSSTKNLELVENSAEALLTEKSVTTLIFSN</sequence>
<evidence type="ECO:0000313" key="3">
    <source>
        <dbReference type="EMBL" id="MCL6218012.1"/>
    </source>
</evidence>
<keyword evidence="3" id="KW-0858">Xylan degradation</keyword>